<reference evidence="9 10" key="1">
    <citation type="submission" date="2018-08" db="EMBL/GenBank/DDBJ databases">
        <title>Draft genome sequence of Pseudoalteromonas donghaensis HJ51.</title>
        <authorList>
            <person name="Oh J."/>
            <person name="Roh D."/>
        </authorList>
    </citation>
    <scope>NUCLEOTIDE SEQUENCE [LARGE SCALE GENOMIC DNA]</scope>
    <source>
        <strain evidence="9 10">HJ51</strain>
    </source>
</reference>
<evidence type="ECO:0000256" key="4">
    <source>
        <dbReference type="ARBA" id="ARBA00022741"/>
    </source>
</evidence>
<dbReference type="InterPro" id="IPR050093">
    <property type="entry name" value="ABC_SmlMolc_Importer"/>
</dbReference>
<dbReference type="PANTHER" id="PTHR42781">
    <property type="entry name" value="SPERMIDINE/PUTRESCINE IMPORT ATP-BINDING PROTEIN POTA"/>
    <property type="match status" value="1"/>
</dbReference>
<dbReference type="InterPro" id="IPR003593">
    <property type="entry name" value="AAA+_ATPase"/>
</dbReference>
<dbReference type="InterPro" id="IPR027417">
    <property type="entry name" value="P-loop_NTPase"/>
</dbReference>
<dbReference type="EMBL" id="CP032090">
    <property type="protein sequence ID" value="AXV66311.1"/>
    <property type="molecule type" value="Genomic_DNA"/>
</dbReference>
<dbReference type="SMART" id="SM00382">
    <property type="entry name" value="AAA"/>
    <property type="match status" value="1"/>
</dbReference>
<dbReference type="GO" id="GO:0016887">
    <property type="term" value="F:ATP hydrolysis activity"/>
    <property type="evidence" value="ECO:0007669"/>
    <property type="project" value="InterPro"/>
</dbReference>
<evidence type="ECO:0000256" key="1">
    <source>
        <dbReference type="ARBA" id="ARBA00022448"/>
    </source>
</evidence>
<protein>
    <submittedName>
        <fullName evidence="9">ATP-binding cassette domain-containing protein</fullName>
    </submittedName>
</protein>
<dbReference type="PROSITE" id="PS50893">
    <property type="entry name" value="ABC_TRANSPORTER_2"/>
    <property type="match status" value="1"/>
</dbReference>
<dbReference type="KEGG" id="pdj:D0907_14000"/>
<keyword evidence="6" id="KW-1278">Translocase</keyword>
<organism evidence="9 10">
    <name type="scientific">Pseudoalteromonas lipolytica</name>
    <dbReference type="NCBI Taxonomy" id="570156"/>
    <lineage>
        <taxon>Bacteria</taxon>
        <taxon>Pseudomonadati</taxon>
        <taxon>Pseudomonadota</taxon>
        <taxon>Gammaproteobacteria</taxon>
        <taxon>Alteromonadales</taxon>
        <taxon>Pseudoalteromonadaceae</taxon>
        <taxon>Pseudoalteromonas</taxon>
    </lineage>
</organism>
<keyword evidence="7" id="KW-0472">Membrane</keyword>
<keyword evidence="5 9" id="KW-0067">ATP-binding</keyword>
<accession>A0AAD0S5N7</accession>
<dbReference type="Proteomes" id="UP000264605">
    <property type="component" value="Chromosome"/>
</dbReference>
<keyword evidence="2" id="KW-1003">Cell membrane</keyword>
<evidence type="ECO:0000256" key="7">
    <source>
        <dbReference type="ARBA" id="ARBA00023136"/>
    </source>
</evidence>
<dbReference type="PROSITE" id="PS00211">
    <property type="entry name" value="ABC_TRANSPORTER_1"/>
    <property type="match status" value="1"/>
</dbReference>
<evidence type="ECO:0000256" key="6">
    <source>
        <dbReference type="ARBA" id="ARBA00022967"/>
    </source>
</evidence>
<evidence type="ECO:0000313" key="10">
    <source>
        <dbReference type="Proteomes" id="UP000264605"/>
    </source>
</evidence>
<keyword evidence="3" id="KW-0997">Cell inner membrane</keyword>
<name>A0AAD0S5N7_9GAMM</name>
<keyword evidence="1" id="KW-0813">Transport</keyword>
<dbReference type="SUPFAM" id="SSF52540">
    <property type="entry name" value="P-loop containing nucleoside triphosphate hydrolases"/>
    <property type="match status" value="1"/>
</dbReference>
<dbReference type="Pfam" id="PF00005">
    <property type="entry name" value="ABC_tran"/>
    <property type="match status" value="1"/>
</dbReference>
<dbReference type="GO" id="GO:0005524">
    <property type="term" value="F:ATP binding"/>
    <property type="evidence" value="ECO:0007669"/>
    <property type="project" value="UniProtKB-KW"/>
</dbReference>
<feature type="domain" description="ABC transporter" evidence="8">
    <location>
        <begin position="41"/>
        <end position="268"/>
    </location>
</feature>
<gene>
    <name evidence="9" type="ORF">D0907_14000</name>
</gene>
<dbReference type="AlphaFoldDB" id="A0AAD0S5N7"/>
<evidence type="ECO:0000256" key="3">
    <source>
        <dbReference type="ARBA" id="ARBA00022519"/>
    </source>
</evidence>
<dbReference type="Gene3D" id="3.40.50.300">
    <property type="entry name" value="P-loop containing nucleotide triphosphate hydrolases"/>
    <property type="match status" value="1"/>
</dbReference>
<evidence type="ECO:0000259" key="8">
    <source>
        <dbReference type="PROSITE" id="PS50893"/>
    </source>
</evidence>
<evidence type="ECO:0000256" key="5">
    <source>
        <dbReference type="ARBA" id="ARBA00022840"/>
    </source>
</evidence>
<evidence type="ECO:0000256" key="2">
    <source>
        <dbReference type="ARBA" id="ARBA00022475"/>
    </source>
</evidence>
<sequence length="415" mass="45574">MSMVAKANAACKYTNQLALNRFKQMMALNSDSSMGISDPQCTSKPVVAHIELNCSEPVTQQLDCQLKTLQITVLLAPSGTGKSSLFNAIAGVAPASGGLKVTGQQQLGMPAHKRRIAYVTQSPLLFDHLSIAALLKLVAKQQAQPFDISWAIDPLGLTDKLVYRAHQLSGGQRQRVALLLAMIKGAPLLLLDEVLTGLDQLNKQACIRVIKDYLCKVQGAALLACHQLDDVLALADSCLLQHTINNSTQWQMFPVDEGVERYQQQLLESQSSENIQGSQFTSMFYGQVHAHFPALGLTEYHVGGQRCFAAYNSEHQIGRLQPLILKANRLGLSKIALPESSFVNQLKVRITAFYPVNMGKEQGMLVKVRLANSEQDGVHKPASLHVWITRLSFNQLQPKLDETWFLIGKADALHG</sequence>
<dbReference type="InterPro" id="IPR003439">
    <property type="entry name" value="ABC_transporter-like_ATP-bd"/>
</dbReference>
<evidence type="ECO:0000313" key="9">
    <source>
        <dbReference type="EMBL" id="AXV66311.1"/>
    </source>
</evidence>
<dbReference type="PANTHER" id="PTHR42781:SF1">
    <property type="entry name" value="THIAMINE IMPORT ATP-BINDING PROTEIN THIQ"/>
    <property type="match status" value="1"/>
</dbReference>
<keyword evidence="4" id="KW-0547">Nucleotide-binding</keyword>
<dbReference type="InterPro" id="IPR017871">
    <property type="entry name" value="ABC_transporter-like_CS"/>
</dbReference>
<proteinExistence type="predicted"/>